<organism evidence="4 5">
    <name type="scientific">Spironucleus salmonicida</name>
    <dbReference type="NCBI Taxonomy" id="348837"/>
    <lineage>
        <taxon>Eukaryota</taxon>
        <taxon>Metamonada</taxon>
        <taxon>Diplomonadida</taxon>
        <taxon>Hexamitidae</taxon>
        <taxon>Hexamitinae</taxon>
        <taxon>Spironucleus</taxon>
    </lineage>
</organism>
<dbReference type="Proteomes" id="UP000018208">
    <property type="component" value="Unassembled WGS sequence"/>
</dbReference>
<dbReference type="SUPFAM" id="SSF56104">
    <property type="entry name" value="SAICAR synthase-like"/>
    <property type="match status" value="1"/>
</dbReference>
<name>A0A9P8S2G9_9EUKA</name>
<dbReference type="RefSeq" id="XP_067768683.1">
    <property type="nucleotide sequence ID" value="XM_067905201.1"/>
</dbReference>
<protein>
    <submittedName>
        <fullName evidence="4">Inositol polyphosphate kinase</fullName>
    </submittedName>
</protein>
<dbReference type="Pfam" id="PF03770">
    <property type="entry name" value="IPK"/>
    <property type="match status" value="1"/>
</dbReference>
<keyword evidence="2" id="KW-0808">Transferase</keyword>
<sequence length="206" mass="24464">MKYHYKITGVTELMFYLNYQYLSFIPKINSFYPSGNKTKPVMIKMENVLDAQYQFLDIKLGCPTSSPYYKSQQQIEKNRFKCLQTIQAQQFFRIVNYSYQHIIIGKYDSRYLSYEQTLSLINLFISNKHILGTIINLQNMLLKINKINGYFFGSSILFYTIQDHIYVKLIDFQQFTPMKQIINPNVQIGIYNIIQILKQFSHCCLD</sequence>
<keyword evidence="3 4" id="KW-0418">Kinase</keyword>
<accession>A0A9P8S2G9</accession>
<dbReference type="KEGG" id="ssao:94295287"/>
<evidence type="ECO:0000256" key="1">
    <source>
        <dbReference type="ARBA" id="ARBA00007374"/>
    </source>
</evidence>
<dbReference type="EMBL" id="AUWU02000001">
    <property type="protein sequence ID" value="KAH0577910.1"/>
    <property type="molecule type" value="Genomic_DNA"/>
</dbReference>
<proteinExistence type="inferred from homology"/>
<dbReference type="InterPro" id="IPR005522">
    <property type="entry name" value="IPK"/>
</dbReference>
<dbReference type="AlphaFoldDB" id="A0A9P8S2G9"/>
<evidence type="ECO:0000313" key="5">
    <source>
        <dbReference type="Proteomes" id="UP000018208"/>
    </source>
</evidence>
<dbReference type="GO" id="GO:0016301">
    <property type="term" value="F:kinase activity"/>
    <property type="evidence" value="ECO:0007669"/>
    <property type="project" value="UniProtKB-KW"/>
</dbReference>
<dbReference type="InterPro" id="IPR038286">
    <property type="entry name" value="IPK_sf"/>
</dbReference>
<comment type="similarity">
    <text evidence="1">Belongs to the inositol phosphokinase (IPK) family.</text>
</comment>
<evidence type="ECO:0000256" key="3">
    <source>
        <dbReference type="ARBA" id="ARBA00022777"/>
    </source>
</evidence>
<comment type="caution">
    <text evidence="4">The sequence shown here is derived from an EMBL/GenBank/DDBJ whole genome shotgun (WGS) entry which is preliminary data.</text>
</comment>
<dbReference type="GeneID" id="94295287"/>
<gene>
    <name evidence="4" type="ORF">SS50377_21264</name>
</gene>
<dbReference type="Gene3D" id="3.30.470.160">
    <property type="entry name" value="Inositol polyphosphate kinase"/>
    <property type="match status" value="1"/>
</dbReference>
<evidence type="ECO:0000313" key="4">
    <source>
        <dbReference type="EMBL" id="KAH0577910.1"/>
    </source>
</evidence>
<dbReference type="GO" id="GO:0032958">
    <property type="term" value="P:inositol phosphate biosynthetic process"/>
    <property type="evidence" value="ECO:0007669"/>
    <property type="project" value="InterPro"/>
</dbReference>
<reference evidence="4 5" key="1">
    <citation type="journal article" date="2014" name="PLoS Genet.">
        <title>The Genome of Spironucleus salmonicida Highlights a Fish Pathogen Adapted to Fluctuating Environments.</title>
        <authorList>
            <person name="Xu F."/>
            <person name="Jerlstrom-Hultqvist J."/>
            <person name="Einarsson E."/>
            <person name="Astvaldsson A."/>
            <person name="Svard S.G."/>
            <person name="Andersson J.O."/>
        </authorList>
    </citation>
    <scope>NUCLEOTIDE SEQUENCE [LARGE SCALE GENOMIC DNA]</scope>
    <source>
        <strain evidence="4 5">ATCC 50377</strain>
    </source>
</reference>
<evidence type="ECO:0000256" key="2">
    <source>
        <dbReference type="ARBA" id="ARBA00022679"/>
    </source>
</evidence>
<keyword evidence="5" id="KW-1185">Reference proteome</keyword>